<dbReference type="Pfam" id="PF01380">
    <property type="entry name" value="SIS"/>
    <property type="match status" value="2"/>
</dbReference>
<keyword evidence="8" id="KW-0677">Repeat</keyword>
<evidence type="ECO:0000313" key="14">
    <source>
        <dbReference type="Proteomes" id="UP000033772"/>
    </source>
</evidence>
<evidence type="ECO:0000256" key="1">
    <source>
        <dbReference type="ARBA" id="ARBA00001031"/>
    </source>
</evidence>
<evidence type="ECO:0000256" key="4">
    <source>
        <dbReference type="ARBA" id="ARBA00016090"/>
    </source>
</evidence>
<dbReference type="GO" id="GO:0005829">
    <property type="term" value="C:cytosol"/>
    <property type="evidence" value="ECO:0007669"/>
    <property type="project" value="TreeGrafter"/>
</dbReference>
<feature type="active site" description="Nucleophile; for GATase activity" evidence="10">
    <location>
        <position position="2"/>
    </location>
</feature>
<dbReference type="PROSITE" id="PS51464">
    <property type="entry name" value="SIS"/>
    <property type="match status" value="2"/>
</dbReference>
<keyword evidence="6 10" id="KW-0032">Aminotransferase</keyword>
<sequence length="624" mass="67427">MCGIVGYVGDRSAQGVVIDGLRRLEYRGYDSAGIALIADGRSGARGDQQGKLAVDKRAGKLANLEKAIADTPLPASTTGIGHTRWATHGGPTDGNAHPHVGRTGRVAVVHNGIIENFAELRASLEADGHEFASQTDTEVAAHLLEREVVGGADLTIAMQKVCSVLEGAFTFVAIDAEDPSRVVAARRNSPLVVGLGEGESFLGSDVAAFIEHTREALELDQDQVVTITREGATVTNFDGTPAEGRRFHVDWDLAAAEKDGHDWFMRKEILEQPRAVADSLLGRRTPSGSLHLDEMRLDDDELREVTKIIIIAAGTSFYAGMVAKYAIEHWCRISVEVELASEFRYRDPILDNSTLVVAISQSGETADTLQAIRHARSQRSKVLAICNTNGSTIPRESDAVIYTHAGPEIGVASTKGYVTQLVACYLLALYLAQVKGTMYGDEIDGVMTQLEAMPAAVSKVLETAPQVYDLAREYADRRAFLFLGRHAGYPVALEGALKLKELAYLHAEGFAAGELKHGPIALVEEGLPIWCIVPPRGRDFLHDKMRSGIMEVRARGARTIALVEEGDDSVDSVSDTIIRLPKVPVLLQPLVAVVPLQLFACQLATELGYDVDQPRNLAKSVTVE</sequence>
<comment type="function">
    <text evidence="10">Catalyzes the first step in hexosamine metabolism, converting fructose-6P into glucosamine-6P using glutamine as a nitrogen source.</text>
</comment>
<dbReference type="EC" id="2.6.1.16" evidence="3 10"/>
<dbReference type="InterPro" id="IPR035490">
    <property type="entry name" value="GlmS/FrlB_SIS"/>
</dbReference>
<dbReference type="Gene3D" id="3.60.20.10">
    <property type="entry name" value="Glutamine Phosphoribosylpyrophosphate, subunit 1, domain 1"/>
    <property type="match status" value="1"/>
</dbReference>
<feature type="domain" description="Glutamine amidotransferase type-2" evidence="11">
    <location>
        <begin position="2"/>
        <end position="230"/>
    </location>
</feature>
<protein>
    <recommendedName>
        <fullName evidence="4 10">Glutamine--fructose-6-phosphate aminotransferase [isomerizing]</fullName>
        <ecNumber evidence="3 10">2.6.1.16</ecNumber>
    </recommendedName>
    <alternativeName>
        <fullName evidence="10">D-fructose-6-phosphate amidotransferase</fullName>
    </alternativeName>
    <alternativeName>
        <fullName evidence="10">GFAT</fullName>
    </alternativeName>
    <alternativeName>
        <fullName evidence="10">Glucosamine-6-phosphate synthase</fullName>
    </alternativeName>
    <alternativeName>
        <fullName evidence="10">Hexosephosphate aminotransferase</fullName>
    </alternativeName>
    <alternativeName>
        <fullName evidence="10">L-glutamine--D-fructose-6-phosphate amidotransferase</fullName>
    </alternativeName>
</protein>
<evidence type="ECO:0000259" key="11">
    <source>
        <dbReference type="PROSITE" id="PS51278"/>
    </source>
</evidence>
<evidence type="ECO:0000313" key="13">
    <source>
        <dbReference type="EMBL" id="OIJ27070.1"/>
    </source>
</evidence>
<evidence type="ECO:0000256" key="2">
    <source>
        <dbReference type="ARBA" id="ARBA00004496"/>
    </source>
</evidence>
<dbReference type="GO" id="GO:0006047">
    <property type="term" value="P:UDP-N-acetylglucosamine metabolic process"/>
    <property type="evidence" value="ECO:0007669"/>
    <property type="project" value="TreeGrafter"/>
</dbReference>
<dbReference type="Proteomes" id="UP000033772">
    <property type="component" value="Unassembled WGS sequence"/>
</dbReference>
<feature type="domain" description="SIS" evidence="12">
    <location>
        <begin position="298"/>
        <end position="437"/>
    </location>
</feature>
<comment type="catalytic activity">
    <reaction evidence="1 10">
        <text>D-fructose 6-phosphate + L-glutamine = D-glucosamine 6-phosphate + L-glutamate</text>
        <dbReference type="Rhea" id="RHEA:13237"/>
        <dbReference type="ChEBI" id="CHEBI:29985"/>
        <dbReference type="ChEBI" id="CHEBI:58359"/>
        <dbReference type="ChEBI" id="CHEBI:58725"/>
        <dbReference type="ChEBI" id="CHEBI:61527"/>
        <dbReference type="EC" id="2.6.1.16"/>
    </reaction>
</comment>
<comment type="subcellular location">
    <subcellularLocation>
        <location evidence="2 10">Cytoplasm</location>
    </subcellularLocation>
</comment>
<dbReference type="InterPro" id="IPR001347">
    <property type="entry name" value="SIS_dom"/>
</dbReference>
<dbReference type="RefSeq" id="WP_045551549.1">
    <property type="nucleotide sequence ID" value="NZ_JZDQ02000011.1"/>
</dbReference>
<dbReference type="CDD" id="cd05009">
    <property type="entry name" value="SIS_GlmS_GlmD_2"/>
    <property type="match status" value="1"/>
</dbReference>
<dbReference type="InterPro" id="IPR017932">
    <property type="entry name" value="GATase_2_dom"/>
</dbReference>
<evidence type="ECO:0000256" key="8">
    <source>
        <dbReference type="ARBA" id="ARBA00022737"/>
    </source>
</evidence>
<comment type="subunit">
    <text evidence="10">Homodimer.</text>
</comment>
<dbReference type="GO" id="GO:0005975">
    <property type="term" value="P:carbohydrate metabolic process"/>
    <property type="evidence" value="ECO:0007669"/>
    <property type="project" value="UniProtKB-UniRule"/>
</dbReference>
<feature type="domain" description="SIS" evidence="12">
    <location>
        <begin position="470"/>
        <end position="614"/>
    </location>
</feature>
<evidence type="ECO:0000259" key="12">
    <source>
        <dbReference type="PROSITE" id="PS51464"/>
    </source>
</evidence>
<dbReference type="HAMAP" id="MF_00164">
    <property type="entry name" value="GlmS"/>
    <property type="match status" value="1"/>
</dbReference>
<dbReference type="NCBIfam" id="TIGR01135">
    <property type="entry name" value="glmS"/>
    <property type="match status" value="1"/>
</dbReference>
<dbReference type="GO" id="GO:0006002">
    <property type="term" value="P:fructose 6-phosphate metabolic process"/>
    <property type="evidence" value="ECO:0007669"/>
    <property type="project" value="TreeGrafter"/>
</dbReference>
<feature type="active site" description="For Fru-6P isomerization activity" evidence="10">
    <location>
        <position position="619"/>
    </location>
</feature>
<comment type="caution">
    <text evidence="13">The sequence shown here is derived from an EMBL/GenBank/DDBJ whole genome shotgun (WGS) entry which is preliminary data.</text>
</comment>
<evidence type="ECO:0000256" key="3">
    <source>
        <dbReference type="ARBA" id="ARBA00012916"/>
    </source>
</evidence>
<dbReference type="PANTHER" id="PTHR10937">
    <property type="entry name" value="GLUCOSAMINE--FRUCTOSE-6-PHOSPHATE AMINOTRANSFERASE, ISOMERIZING"/>
    <property type="match status" value="1"/>
</dbReference>
<dbReference type="CDD" id="cd00714">
    <property type="entry name" value="GFAT"/>
    <property type="match status" value="1"/>
</dbReference>
<dbReference type="InterPro" id="IPR029055">
    <property type="entry name" value="Ntn_hydrolases_N"/>
</dbReference>
<dbReference type="SUPFAM" id="SSF56235">
    <property type="entry name" value="N-terminal nucleophile aminohydrolases (Ntn hydrolases)"/>
    <property type="match status" value="1"/>
</dbReference>
<dbReference type="Gene3D" id="3.40.50.10490">
    <property type="entry name" value="Glucose-6-phosphate isomerase like protein, domain 1"/>
    <property type="match status" value="2"/>
</dbReference>
<dbReference type="FunFam" id="3.40.50.10490:FF:000002">
    <property type="entry name" value="Glutamine--fructose-6-phosphate aminotransferase [isomerizing]"/>
    <property type="match status" value="1"/>
</dbReference>
<dbReference type="OrthoDB" id="9761808at2"/>
<dbReference type="InterPro" id="IPR035466">
    <property type="entry name" value="GlmS/AgaS_SIS"/>
</dbReference>
<evidence type="ECO:0000256" key="5">
    <source>
        <dbReference type="ARBA" id="ARBA00022490"/>
    </source>
</evidence>
<organism evidence="13 14">
    <name type="scientific">Nocardioides luteus</name>
    <dbReference type="NCBI Taxonomy" id="1844"/>
    <lineage>
        <taxon>Bacteria</taxon>
        <taxon>Bacillati</taxon>
        <taxon>Actinomycetota</taxon>
        <taxon>Actinomycetes</taxon>
        <taxon>Propionibacteriales</taxon>
        <taxon>Nocardioidaceae</taxon>
        <taxon>Nocardioides</taxon>
    </lineage>
</organism>
<evidence type="ECO:0000256" key="7">
    <source>
        <dbReference type="ARBA" id="ARBA00022679"/>
    </source>
</evidence>
<dbReference type="STRING" id="1844.UG56_009865"/>
<dbReference type="NCBIfam" id="NF001484">
    <property type="entry name" value="PRK00331.1"/>
    <property type="match status" value="1"/>
</dbReference>
<name>A0A1J4N6G1_9ACTN</name>
<dbReference type="PANTHER" id="PTHR10937:SF0">
    <property type="entry name" value="GLUTAMINE--FRUCTOSE-6-PHOSPHATE TRANSAMINASE (ISOMERIZING)"/>
    <property type="match status" value="1"/>
</dbReference>
<keyword evidence="7 10" id="KW-0808">Transferase</keyword>
<keyword evidence="9" id="KW-0315">Glutamine amidotransferase</keyword>
<dbReference type="Pfam" id="PF13522">
    <property type="entry name" value="GATase_6"/>
    <property type="match status" value="1"/>
</dbReference>
<dbReference type="GO" id="GO:0006487">
    <property type="term" value="P:protein N-linked glycosylation"/>
    <property type="evidence" value="ECO:0007669"/>
    <property type="project" value="TreeGrafter"/>
</dbReference>
<dbReference type="InterPro" id="IPR047084">
    <property type="entry name" value="GFAT_N"/>
</dbReference>
<feature type="initiator methionine" description="Removed" evidence="10">
    <location>
        <position position="1"/>
    </location>
</feature>
<proteinExistence type="inferred from homology"/>
<dbReference type="EMBL" id="JZDQ02000011">
    <property type="protein sequence ID" value="OIJ27070.1"/>
    <property type="molecule type" value="Genomic_DNA"/>
</dbReference>
<dbReference type="GO" id="GO:0046349">
    <property type="term" value="P:amino sugar biosynthetic process"/>
    <property type="evidence" value="ECO:0007669"/>
    <property type="project" value="UniProtKB-ARBA"/>
</dbReference>
<dbReference type="InterPro" id="IPR005855">
    <property type="entry name" value="GFAT"/>
</dbReference>
<reference evidence="13" key="1">
    <citation type="submission" date="2016-10" db="EMBL/GenBank/DDBJ databases">
        <title>Draft Genome Sequence of Nocardioides luteus Strain BAFB, an Alkane-Degrading Bacterium Isolated from JP-7 Polluted Soil.</title>
        <authorList>
            <person name="Brown L."/>
            <person name="Ruiz O.N."/>
            <person name="Gunasekera T."/>
        </authorList>
    </citation>
    <scope>NUCLEOTIDE SEQUENCE [LARGE SCALE GENOMIC DNA]</scope>
    <source>
        <strain evidence="13">BAFB</strain>
    </source>
</reference>
<dbReference type="FunFam" id="3.60.20.10:FF:000006">
    <property type="entry name" value="Glutamine--fructose-6-phosphate aminotransferase [isomerizing]"/>
    <property type="match status" value="1"/>
</dbReference>
<dbReference type="InterPro" id="IPR046348">
    <property type="entry name" value="SIS_dom_sf"/>
</dbReference>
<gene>
    <name evidence="10" type="primary">glmS</name>
    <name evidence="13" type="ORF">UG56_009865</name>
</gene>
<dbReference type="CDD" id="cd05008">
    <property type="entry name" value="SIS_GlmS_GlmD_1"/>
    <property type="match status" value="1"/>
</dbReference>
<dbReference type="GO" id="GO:0004360">
    <property type="term" value="F:glutamine-fructose-6-phosphate transaminase (isomerizing) activity"/>
    <property type="evidence" value="ECO:0007669"/>
    <property type="project" value="UniProtKB-UniRule"/>
</dbReference>
<dbReference type="AlphaFoldDB" id="A0A1J4N6G1"/>
<accession>A0A1J4N6G1</accession>
<dbReference type="FunFam" id="3.40.50.10490:FF:000001">
    <property type="entry name" value="Glutamine--fructose-6-phosphate aminotransferase [isomerizing]"/>
    <property type="match status" value="1"/>
</dbReference>
<dbReference type="GO" id="GO:0097367">
    <property type="term" value="F:carbohydrate derivative binding"/>
    <property type="evidence" value="ECO:0007669"/>
    <property type="project" value="InterPro"/>
</dbReference>
<evidence type="ECO:0000256" key="10">
    <source>
        <dbReference type="HAMAP-Rule" id="MF_00164"/>
    </source>
</evidence>
<keyword evidence="14" id="KW-1185">Reference proteome</keyword>
<evidence type="ECO:0000256" key="9">
    <source>
        <dbReference type="ARBA" id="ARBA00022962"/>
    </source>
</evidence>
<dbReference type="PROSITE" id="PS51278">
    <property type="entry name" value="GATASE_TYPE_2"/>
    <property type="match status" value="1"/>
</dbReference>
<keyword evidence="5 10" id="KW-0963">Cytoplasm</keyword>
<dbReference type="SUPFAM" id="SSF53697">
    <property type="entry name" value="SIS domain"/>
    <property type="match status" value="1"/>
</dbReference>
<evidence type="ECO:0000256" key="6">
    <source>
        <dbReference type="ARBA" id="ARBA00022576"/>
    </source>
</evidence>